<keyword evidence="1" id="KW-0472">Membrane</keyword>
<organism evidence="2">
    <name type="scientific">marine sediment metagenome</name>
    <dbReference type="NCBI Taxonomy" id="412755"/>
    <lineage>
        <taxon>unclassified sequences</taxon>
        <taxon>metagenomes</taxon>
        <taxon>ecological metagenomes</taxon>
    </lineage>
</organism>
<evidence type="ECO:0000256" key="1">
    <source>
        <dbReference type="SAM" id="Phobius"/>
    </source>
</evidence>
<dbReference type="EMBL" id="BARS01024250">
    <property type="protein sequence ID" value="GAG05675.1"/>
    <property type="molecule type" value="Genomic_DNA"/>
</dbReference>
<accession>X0UJ87</accession>
<name>X0UJ87_9ZZZZ</name>
<keyword evidence="1" id="KW-0812">Transmembrane</keyword>
<dbReference type="AlphaFoldDB" id="X0UJ87"/>
<feature type="transmembrane region" description="Helical" evidence="1">
    <location>
        <begin position="64"/>
        <end position="83"/>
    </location>
</feature>
<protein>
    <submittedName>
        <fullName evidence="2">Uncharacterized protein</fullName>
    </submittedName>
</protein>
<reference evidence="2" key="1">
    <citation type="journal article" date="2014" name="Front. Microbiol.">
        <title>High frequency of phylogenetically diverse reductive dehalogenase-homologous genes in deep subseafloor sedimentary metagenomes.</title>
        <authorList>
            <person name="Kawai M."/>
            <person name="Futagami T."/>
            <person name="Toyoda A."/>
            <person name="Takaki Y."/>
            <person name="Nishi S."/>
            <person name="Hori S."/>
            <person name="Arai W."/>
            <person name="Tsubouchi T."/>
            <person name="Morono Y."/>
            <person name="Uchiyama I."/>
            <person name="Ito T."/>
            <person name="Fujiyama A."/>
            <person name="Inagaki F."/>
            <person name="Takami H."/>
        </authorList>
    </citation>
    <scope>NUCLEOTIDE SEQUENCE</scope>
    <source>
        <strain evidence="2">Expedition CK06-06</strain>
    </source>
</reference>
<proteinExistence type="predicted"/>
<gene>
    <name evidence="2" type="ORF">S01H1_38514</name>
</gene>
<comment type="caution">
    <text evidence="2">The sequence shown here is derived from an EMBL/GenBank/DDBJ whole genome shotgun (WGS) entry which is preliminary data.</text>
</comment>
<sequence>MQNITIYYTETTIKIKVFSGCLKMSNFFVRNCTAPRILEVNERNNEKIFQNQLTKREDRKMKKIIILSVVFTFILAGVLYATYKQPDEAENVKAEQVYMNQFPDPMPNVLMVPMSGFTLH</sequence>
<evidence type="ECO:0000313" key="2">
    <source>
        <dbReference type="EMBL" id="GAG05675.1"/>
    </source>
</evidence>
<keyword evidence="1" id="KW-1133">Transmembrane helix</keyword>